<feature type="compositionally biased region" description="Low complexity" evidence="1">
    <location>
        <begin position="49"/>
        <end position="83"/>
    </location>
</feature>
<feature type="region of interest" description="Disordered" evidence="1">
    <location>
        <begin position="1"/>
        <end position="86"/>
    </location>
</feature>
<dbReference type="OrthoDB" id="2498336at2759"/>
<evidence type="ECO:0000313" key="3">
    <source>
        <dbReference type="EMBL" id="KAA1084224.1"/>
    </source>
</evidence>
<name>A0A5B0MR46_PUCGR</name>
<proteinExistence type="predicted"/>
<evidence type="ECO:0000313" key="2">
    <source>
        <dbReference type="EMBL" id="KAA1078618.1"/>
    </source>
</evidence>
<dbReference type="EMBL" id="VSWC01000118">
    <property type="protein sequence ID" value="KAA1084224.1"/>
    <property type="molecule type" value="Genomic_DNA"/>
</dbReference>
<dbReference type="AlphaFoldDB" id="A0A5B0MR46"/>
<evidence type="ECO:0000256" key="1">
    <source>
        <dbReference type="SAM" id="MobiDB-lite"/>
    </source>
</evidence>
<dbReference type="EMBL" id="VDEP01000449">
    <property type="protein sequence ID" value="KAA1078618.1"/>
    <property type="molecule type" value="Genomic_DNA"/>
</dbReference>
<evidence type="ECO:0000313" key="4">
    <source>
        <dbReference type="Proteomes" id="UP000324748"/>
    </source>
</evidence>
<gene>
    <name evidence="3" type="ORF">PGT21_021467</name>
    <name evidence="2" type="ORF">PGTUg99_014699</name>
</gene>
<reference evidence="4 5" key="1">
    <citation type="submission" date="2019-05" db="EMBL/GenBank/DDBJ databases">
        <title>Emergence of the Ug99 lineage of the wheat stem rust pathogen through somatic hybridization.</title>
        <authorList>
            <person name="Li F."/>
            <person name="Upadhyaya N.M."/>
            <person name="Sperschneider J."/>
            <person name="Matny O."/>
            <person name="Nguyen-Phuc H."/>
            <person name="Mago R."/>
            <person name="Raley C."/>
            <person name="Miller M.E."/>
            <person name="Silverstein K.A.T."/>
            <person name="Henningsen E."/>
            <person name="Hirsch C.D."/>
            <person name="Visser B."/>
            <person name="Pretorius Z.A."/>
            <person name="Steffenson B.J."/>
            <person name="Schwessinger B."/>
            <person name="Dodds P.N."/>
            <person name="Figueroa M."/>
        </authorList>
    </citation>
    <scope>NUCLEOTIDE SEQUENCE [LARGE SCALE GENOMIC DNA]</scope>
    <source>
        <strain evidence="3">21-0</strain>
        <strain evidence="2 5">Ug99</strain>
    </source>
</reference>
<dbReference type="Proteomes" id="UP000324748">
    <property type="component" value="Unassembled WGS sequence"/>
</dbReference>
<accession>A0A5B0MR46</accession>
<feature type="region of interest" description="Disordered" evidence="1">
    <location>
        <begin position="373"/>
        <end position="404"/>
    </location>
</feature>
<evidence type="ECO:0000313" key="5">
    <source>
        <dbReference type="Proteomes" id="UP000325313"/>
    </source>
</evidence>
<keyword evidence="4" id="KW-1185">Reference proteome</keyword>
<protein>
    <submittedName>
        <fullName evidence="2">Uncharacterized protein</fullName>
    </submittedName>
</protein>
<dbReference type="Proteomes" id="UP000325313">
    <property type="component" value="Unassembled WGS sequence"/>
</dbReference>
<feature type="region of interest" description="Disordered" evidence="1">
    <location>
        <begin position="266"/>
        <end position="293"/>
    </location>
</feature>
<organism evidence="2 5">
    <name type="scientific">Puccinia graminis f. sp. tritici</name>
    <dbReference type="NCBI Taxonomy" id="56615"/>
    <lineage>
        <taxon>Eukaryota</taxon>
        <taxon>Fungi</taxon>
        <taxon>Dikarya</taxon>
        <taxon>Basidiomycota</taxon>
        <taxon>Pucciniomycotina</taxon>
        <taxon>Pucciniomycetes</taxon>
        <taxon>Pucciniales</taxon>
        <taxon>Pucciniaceae</taxon>
        <taxon>Puccinia</taxon>
    </lineage>
</organism>
<feature type="compositionally biased region" description="Polar residues" evidence="1">
    <location>
        <begin position="1"/>
        <end position="30"/>
    </location>
</feature>
<comment type="caution">
    <text evidence="2">The sequence shown here is derived from an EMBL/GenBank/DDBJ whole genome shotgun (WGS) entry which is preliminary data.</text>
</comment>
<sequence>MPSISNMTPSPKQRNRFISTIRRTLRTNPQPASPTTPPFGKQKTPFATSIESRASHASSSPSSSGSSDVSTPSPSNRSSQPTPQQRRYAAVFSKITFSTAEFIEDRYIYSQSPEKPEDPLSLATEELVPCPSFFAIPATRQPSVIDQPAVRLDQTSNPTEHRISFAGLSDLSTPTSPLRSCFQEVFDLIEAGLADNPFDLIGAEISDEPFNLLGVGRLTEPLDFPRATIRHRSIEADTPVIRLDIPAVGTSPESLELQESFDLPGIGASEESFDLPGLGMPEESDSLGLDTSEDSFDLSGVATPDESFDHQEASMPIEQGGVTEHKAETVPSVDNSIQSFLYSLSASLRSDPTEFSPRISEWDQESNGFSWLNLDDEHDLDQPESLSELGNSKGRHTDYLSRPTFLKRSPARVKKLSPKQKN</sequence>